<evidence type="ECO:0000313" key="3">
    <source>
        <dbReference type="Proteomes" id="UP000290572"/>
    </source>
</evidence>
<dbReference type="EMBL" id="QBIY01013133">
    <property type="protein sequence ID" value="RXN11483.1"/>
    <property type="molecule type" value="Genomic_DNA"/>
</dbReference>
<proteinExistence type="predicted"/>
<keyword evidence="3" id="KW-1185">Reference proteome</keyword>
<feature type="region of interest" description="Disordered" evidence="1">
    <location>
        <begin position="64"/>
        <end position="99"/>
    </location>
</feature>
<dbReference type="AlphaFoldDB" id="A0A498LV32"/>
<evidence type="ECO:0000313" key="2">
    <source>
        <dbReference type="EMBL" id="RXN11483.1"/>
    </source>
</evidence>
<reference evidence="2 3" key="1">
    <citation type="submission" date="2018-03" db="EMBL/GenBank/DDBJ databases">
        <title>Draft genome sequence of Rohu Carp (Labeo rohita).</title>
        <authorList>
            <person name="Das P."/>
            <person name="Kushwaha B."/>
            <person name="Joshi C.G."/>
            <person name="Kumar D."/>
            <person name="Nagpure N.S."/>
            <person name="Sahoo L."/>
            <person name="Das S.P."/>
            <person name="Bit A."/>
            <person name="Patnaik S."/>
            <person name="Meher P.K."/>
            <person name="Jayasankar P."/>
            <person name="Koringa P.G."/>
            <person name="Patel N.V."/>
            <person name="Hinsu A.T."/>
            <person name="Kumar R."/>
            <person name="Pandey M."/>
            <person name="Agarwal S."/>
            <person name="Srivastava S."/>
            <person name="Singh M."/>
            <person name="Iquebal M.A."/>
            <person name="Jaiswal S."/>
            <person name="Angadi U.B."/>
            <person name="Kumar N."/>
            <person name="Raza M."/>
            <person name="Shah T.M."/>
            <person name="Rai A."/>
            <person name="Jena J.K."/>
        </authorList>
    </citation>
    <scope>NUCLEOTIDE SEQUENCE [LARGE SCALE GENOMIC DNA]</scope>
    <source>
        <strain evidence="2">DASCIFA01</strain>
        <tissue evidence="2">Testis</tissue>
    </source>
</reference>
<feature type="region of interest" description="Disordered" evidence="1">
    <location>
        <begin position="1"/>
        <end position="20"/>
    </location>
</feature>
<evidence type="ECO:0000256" key="1">
    <source>
        <dbReference type="SAM" id="MobiDB-lite"/>
    </source>
</evidence>
<gene>
    <name evidence="2" type="ORF">ROHU_030011</name>
</gene>
<name>A0A498LV32_LABRO</name>
<sequence length="99" mass="11082">MKSRWQVDWQQTGTKENSIDGVSEHLRLDWLPTGMKENRTDEVSEHLRKIHGCRAEDKQSLMTNVGIGDPYSEKEAAVNTTATEEPKSKANGAVEGLNN</sequence>
<accession>A0A498LV32</accession>
<organism evidence="2 3">
    <name type="scientific">Labeo rohita</name>
    <name type="common">Indian major carp</name>
    <name type="synonym">Cyprinus rohita</name>
    <dbReference type="NCBI Taxonomy" id="84645"/>
    <lineage>
        <taxon>Eukaryota</taxon>
        <taxon>Metazoa</taxon>
        <taxon>Chordata</taxon>
        <taxon>Craniata</taxon>
        <taxon>Vertebrata</taxon>
        <taxon>Euteleostomi</taxon>
        <taxon>Actinopterygii</taxon>
        <taxon>Neopterygii</taxon>
        <taxon>Teleostei</taxon>
        <taxon>Ostariophysi</taxon>
        <taxon>Cypriniformes</taxon>
        <taxon>Cyprinidae</taxon>
        <taxon>Labeoninae</taxon>
        <taxon>Labeonini</taxon>
        <taxon>Labeo</taxon>
    </lineage>
</organism>
<dbReference type="Proteomes" id="UP000290572">
    <property type="component" value="Unassembled WGS sequence"/>
</dbReference>
<comment type="caution">
    <text evidence="2">The sequence shown here is derived from an EMBL/GenBank/DDBJ whole genome shotgun (WGS) entry which is preliminary data.</text>
</comment>
<protein>
    <submittedName>
        <fullName evidence="2">Uncharacterized protein</fullName>
    </submittedName>
</protein>